<name>A0ABD1MDW8_9FABA</name>
<accession>A0ABD1MDW8</accession>
<keyword evidence="2" id="KW-1185">Reference proteome</keyword>
<organism evidence="1 2">
    <name type="scientific">Flemingia macrophylla</name>
    <dbReference type="NCBI Taxonomy" id="520843"/>
    <lineage>
        <taxon>Eukaryota</taxon>
        <taxon>Viridiplantae</taxon>
        <taxon>Streptophyta</taxon>
        <taxon>Embryophyta</taxon>
        <taxon>Tracheophyta</taxon>
        <taxon>Spermatophyta</taxon>
        <taxon>Magnoliopsida</taxon>
        <taxon>eudicotyledons</taxon>
        <taxon>Gunneridae</taxon>
        <taxon>Pentapetalae</taxon>
        <taxon>rosids</taxon>
        <taxon>fabids</taxon>
        <taxon>Fabales</taxon>
        <taxon>Fabaceae</taxon>
        <taxon>Papilionoideae</taxon>
        <taxon>50 kb inversion clade</taxon>
        <taxon>NPAAA clade</taxon>
        <taxon>indigoferoid/millettioid clade</taxon>
        <taxon>Phaseoleae</taxon>
        <taxon>Flemingia</taxon>
    </lineage>
</organism>
<evidence type="ECO:0000313" key="2">
    <source>
        <dbReference type="Proteomes" id="UP001603857"/>
    </source>
</evidence>
<dbReference type="AlphaFoldDB" id="A0ABD1MDW8"/>
<evidence type="ECO:0000313" key="1">
    <source>
        <dbReference type="EMBL" id="KAL2333988.1"/>
    </source>
</evidence>
<dbReference type="Proteomes" id="UP001603857">
    <property type="component" value="Unassembled WGS sequence"/>
</dbReference>
<comment type="caution">
    <text evidence="1">The sequence shown here is derived from an EMBL/GenBank/DDBJ whole genome shotgun (WGS) entry which is preliminary data.</text>
</comment>
<sequence>MAETAVSLASQHLLPKFLEAVNMLKDLPNEVADSIDKLEIFQDFINGADKVAEAEEDDSRRENKKKKEVKSIVHKERDGFKSVFPIEERPNNSRGNQHVTWDRYHMDPLYNDEDKVVGFDDPKDQLKD</sequence>
<proteinExistence type="predicted"/>
<dbReference type="EMBL" id="JBGMDY010000005">
    <property type="protein sequence ID" value="KAL2333988.1"/>
    <property type="molecule type" value="Genomic_DNA"/>
</dbReference>
<gene>
    <name evidence="1" type="ORF">Fmac_015201</name>
</gene>
<protein>
    <submittedName>
        <fullName evidence="1">Uncharacterized protein</fullName>
    </submittedName>
</protein>
<reference evidence="1 2" key="1">
    <citation type="submission" date="2024-08" db="EMBL/GenBank/DDBJ databases">
        <title>Insights into the chromosomal genome structure of Flemingia macrophylla.</title>
        <authorList>
            <person name="Ding Y."/>
            <person name="Zhao Y."/>
            <person name="Bi W."/>
            <person name="Wu M."/>
            <person name="Zhao G."/>
            <person name="Gong Y."/>
            <person name="Li W."/>
            <person name="Zhang P."/>
        </authorList>
    </citation>
    <scope>NUCLEOTIDE SEQUENCE [LARGE SCALE GENOMIC DNA]</scope>
    <source>
        <strain evidence="1">DYQJB</strain>
        <tissue evidence="1">Leaf</tissue>
    </source>
</reference>